<keyword evidence="4 6" id="KW-0560">Oxidoreductase</keyword>
<dbReference type="InterPro" id="IPR036188">
    <property type="entry name" value="FAD/NAD-bd_sf"/>
</dbReference>
<dbReference type="GO" id="GO:0008115">
    <property type="term" value="F:sarcosine oxidase activity"/>
    <property type="evidence" value="ECO:0007669"/>
    <property type="project" value="UniProtKB-EC"/>
</dbReference>
<evidence type="ECO:0000259" key="5">
    <source>
        <dbReference type="Pfam" id="PF01266"/>
    </source>
</evidence>
<dbReference type="PANTHER" id="PTHR10961:SF7">
    <property type="entry name" value="FAD DEPENDENT OXIDOREDUCTASE DOMAIN-CONTAINING PROTEIN"/>
    <property type="match status" value="1"/>
</dbReference>
<reference evidence="6 7" key="1">
    <citation type="submission" date="2019-02" db="EMBL/GenBank/DDBJ databases">
        <title>Deep-cultivation of Planctomycetes and their phenomic and genomic characterization uncovers novel biology.</title>
        <authorList>
            <person name="Wiegand S."/>
            <person name="Jogler M."/>
            <person name="Boedeker C."/>
            <person name="Pinto D."/>
            <person name="Vollmers J."/>
            <person name="Rivas-Marin E."/>
            <person name="Kohn T."/>
            <person name="Peeters S.H."/>
            <person name="Heuer A."/>
            <person name="Rast P."/>
            <person name="Oberbeckmann S."/>
            <person name="Bunk B."/>
            <person name="Jeske O."/>
            <person name="Meyerdierks A."/>
            <person name="Storesund J.E."/>
            <person name="Kallscheuer N."/>
            <person name="Luecker S."/>
            <person name="Lage O.M."/>
            <person name="Pohl T."/>
            <person name="Merkel B.J."/>
            <person name="Hornburger P."/>
            <person name="Mueller R.-W."/>
            <person name="Bruemmer F."/>
            <person name="Labrenz M."/>
            <person name="Spormann A.M."/>
            <person name="Op den Camp H."/>
            <person name="Overmann J."/>
            <person name="Amann R."/>
            <person name="Jetten M.S.M."/>
            <person name="Mascher T."/>
            <person name="Medema M.H."/>
            <person name="Devos D.P."/>
            <person name="Kaster A.-K."/>
            <person name="Ovreas L."/>
            <person name="Rohde M."/>
            <person name="Galperin M.Y."/>
            <person name="Jogler C."/>
        </authorList>
    </citation>
    <scope>NUCLEOTIDE SEQUENCE [LARGE SCALE GENOMIC DNA]</scope>
    <source>
        <strain evidence="6 7">I41</strain>
    </source>
</reference>
<evidence type="ECO:0000256" key="2">
    <source>
        <dbReference type="ARBA" id="ARBA00022630"/>
    </source>
</evidence>
<dbReference type="OrthoDB" id="9794226at2"/>
<dbReference type="InterPro" id="IPR045170">
    <property type="entry name" value="MTOX"/>
</dbReference>
<gene>
    <name evidence="6" type="primary">soxA</name>
    <name evidence="6" type="ORF">I41_19600</name>
</gene>
<dbReference type="Proteomes" id="UP000317909">
    <property type="component" value="Chromosome"/>
</dbReference>
<evidence type="ECO:0000313" key="6">
    <source>
        <dbReference type="EMBL" id="QDT72777.1"/>
    </source>
</evidence>
<dbReference type="Gene3D" id="3.30.9.10">
    <property type="entry name" value="D-Amino Acid Oxidase, subunit A, domain 2"/>
    <property type="match status" value="1"/>
</dbReference>
<dbReference type="SUPFAM" id="SSF54373">
    <property type="entry name" value="FAD-linked reductases, C-terminal domain"/>
    <property type="match status" value="1"/>
</dbReference>
<dbReference type="NCBIfam" id="NF008425">
    <property type="entry name" value="PRK11259.1"/>
    <property type="match status" value="1"/>
</dbReference>
<dbReference type="SUPFAM" id="SSF51905">
    <property type="entry name" value="FAD/NAD(P)-binding domain"/>
    <property type="match status" value="1"/>
</dbReference>
<proteinExistence type="predicted"/>
<dbReference type="Pfam" id="PF01266">
    <property type="entry name" value="DAO"/>
    <property type="match status" value="1"/>
</dbReference>
<comment type="cofactor">
    <cofactor evidence="1">
        <name>FAD</name>
        <dbReference type="ChEBI" id="CHEBI:57692"/>
    </cofactor>
</comment>
<evidence type="ECO:0000256" key="3">
    <source>
        <dbReference type="ARBA" id="ARBA00022827"/>
    </source>
</evidence>
<dbReference type="KEGG" id="llh:I41_19600"/>
<feature type="domain" description="FAD dependent oxidoreductase" evidence="5">
    <location>
        <begin position="7"/>
        <end position="367"/>
    </location>
</feature>
<organism evidence="6 7">
    <name type="scientific">Lacipirellula limnantheis</name>
    <dbReference type="NCBI Taxonomy" id="2528024"/>
    <lineage>
        <taxon>Bacteria</taxon>
        <taxon>Pseudomonadati</taxon>
        <taxon>Planctomycetota</taxon>
        <taxon>Planctomycetia</taxon>
        <taxon>Pirellulales</taxon>
        <taxon>Lacipirellulaceae</taxon>
        <taxon>Lacipirellula</taxon>
    </lineage>
</organism>
<dbReference type="RefSeq" id="WP_145432313.1">
    <property type="nucleotide sequence ID" value="NZ_CP036339.1"/>
</dbReference>
<dbReference type="PANTHER" id="PTHR10961">
    <property type="entry name" value="PEROXISOMAL SARCOSINE OXIDASE"/>
    <property type="match status" value="1"/>
</dbReference>
<dbReference type="EMBL" id="CP036339">
    <property type="protein sequence ID" value="QDT72777.1"/>
    <property type="molecule type" value="Genomic_DNA"/>
</dbReference>
<keyword evidence="2" id="KW-0285">Flavoprotein</keyword>
<keyword evidence="3" id="KW-0274">FAD</keyword>
<dbReference type="InterPro" id="IPR006076">
    <property type="entry name" value="FAD-dep_OxRdtase"/>
</dbReference>
<dbReference type="GO" id="GO:0050660">
    <property type="term" value="F:flavin adenine dinucleotide binding"/>
    <property type="evidence" value="ECO:0007669"/>
    <property type="project" value="InterPro"/>
</dbReference>
<protein>
    <submittedName>
        <fullName evidence="6">Monomeric sarcosine oxidase</fullName>
        <ecNumber evidence="6">1.5.3.1</ecNumber>
    </submittedName>
</protein>
<dbReference type="EC" id="1.5.3.1" evidence="6"/>
<dbReference type="Gene3D" id="3.50.50.60">
    <property type="entry name" value="FAD/NAD(P)-binding domain"/>
    <property type="match status" value="1"/>
</dbReference>
<sequence>MPHAPYDAIVLGAGGVGSAAMWQLARRGLRVLGIDRFAPPHGEGSSHGQTRIIRQAYFEHADYVPLLLESYRLWEELEGLAGQRLKIETGLLEVGPRDGVVVPGVLSAARQHGLAVEELAAAEIESRWPGFRMPENQSPELAGVFEPRAGYLRVEECVAACLAEAQRHGAELLPNVEVHDWHAGADILVRTAAGDFRANRLVITAGAWAGPLLHNLGVSLEVRRKPLMWYEPHDASASAAALTSAANGFPCFLFELPHGIFYGFPVVDERGLKAAEHSRGDAIVDPLAVDRQLHATDRQRVDQFLQTHIPSVRTPCREHAVCLYTMSPDEHFIVDRHPDDPRVVFAAGLSGHGFKFTPVLGKALAELATAGVTCQPTAFLSLRRFGRS</sequence>
<evidence type="ECO:0000256" key="1">
    <source>
        <dbReference type="ARBA" id="ARBA00001974"/>
    </source>
</evidence>
<keyword evidence="7" id="KW-1185">Reference proteome</keyword>
<accession>A0A517TWM9</accession>
<evidence type="ECO:0000313" key="7">
    <source>
        <dbReference type="Proteomes" id="UP000317909"/>
    </source>
</evidence>
<evidence type="ECO:0000256" key="4">
    <source>
        <dbReference type="ARBA" id="ARBA00023002"/>
    </source>
</evidence>
<name>A0A517TWM9_9BACT</name>
<dbReference type="AlphaFoldDB" id="A0A517TWM9"/>